<organism evidence="8 9">
    <name type="scientific">Oleoguttula mirabilis</name>
    <dbReference type="NCBI Taxonomy" id="1507867"/>
    <lineage>
        <taxon>Eukaryota</taxon>
        <taxon>Fungi</taxon>
        <taxon>Dikarya</taxon>
        <taxon>Ascomycota</taxon>
        <taxon>Pezizomycotina</taxon>
        <taxon>Dothideomycetes</taxon>
        <taxon>Dothideomycetidae</taxon>
        <taxon>Mycosphaerellales</taxon>
        <taxon>Teratosphaeriaceae</taxon>
        <taxon>Oleoguttula</taxon>
    </lineage>
</organism>
<feature type="transmembrane region" description="Helical" evidence="6">
    <location>
        <begin position="339"/>
        <end position="360"/>
    </location>
</feature>
<feature type="transmembrane region" description="Helical" evidence="6">
    <location>
        <begin position="429"/>
        <end position="449"/>
    </location>
</feature>
<feature type="transmembrane region" description="Helical" evidence="6">
    <location>
        <begin position="469"/>
        <end position="487"/>
    </location>
</feature>
<protein>
    <recommendedName>
        <fullName evidence="7">Major facilitator superfamily (MFS) profile domain-containing protein</fullName>
    </recommendedName>
</protein>
<proteinExistence type="predicted"/>
<dbReference type="GO" id="GO:0016020">
    <property type="term" value="C:membrane"/>
    <property type="evidence" value="ECO:0007669"/>
    <property type="project" value="UniProtKB-SubCell"/>
</dbReference>
<evidence type="ECO:0000313" key="8">
    <source>
        <dbReference type="EMBL" id="KAK4547329.1"/>
    </source>
</evidence>
<keyword evidence="9" id="KW-1185">Reference proteome</keyword>
<dbReference type="Gene3D" id="1.20.1720.10">
    <property type="entry name" value="Multidrug resistance protein D"/>
    <property type="match status" value="1"/>
</dbReference>
<dbReference type="Gene3D" id="1.20.1250.20">
    <property type="entry name" value="MFS general substrate transporter like domains"/>
    <property type="match status" value="1"/>
</dbReference>
<gene>
    <name evidence="8" type="ORF">LTR36_000985</name>
</gene>
<dbReference type="GO" id="GO:0022857">
    <property type="term" value="F:transmembrane transporter activity"/>
    <property type="evidence" value="ECO:0007669"/>
    <property type="project" value="InterPro"/>
</dbReference>
<keyword evidence="3 6" id="KW-1133">Transmembrane helix</keyword>
<dbReference type="PANTHER" id="PTHR42718">
    <property type="entry name" value="MAJOR FACILITATOR SUPERFAMILY MULTIDRUG TRANSPORTER MFSC"/>
    <property type="match status" value="1"/>
</dbReference>
<feature type="transmembrane region" description="Helical" evidence="6">
    <location>
        <begin position="305"/>
        <end position="327"/>
    </location>
</feature>
<feature type="transmembrane region" description="Helical" evidence="6">
    <location>
        <begin position="80"/>
        <end position="100"/>
    </location>
</feature>
<feature type="transmembrane region" description="Helical" evidence="6">
    <location>
        <begin position="392"/>
        <end position="417"/>
    </location>
</feature>
<comment type="caution">
    <text evidence="8">The sequence shown here is derived from an EMBL/GenBank/DDBJ whole genome shotgun (WGS) entry which is preliminary data.</text>
</comment>
<reference evidence="8 9" key="1">
    <citation type="submission" date="2021-11" db="EMBL/GenBank/DDBJ databases">
        <title>Black yeast isolated from Biological Soil Crust.</title>
        <authorList>
            <person name="Kurbessoian T."/>
        </authorList>
    </citation>
    <scope>NUCLEOTIDE SEQUENCE [LARGE SCALE GENOMIC DNA]</scope>
    <source>
        <strain evidence="8 9">CCFEE 5522</strain>
    </source>
</reference>
<evidence type="ECO:0000256" key="3">
    <source>
        <dbReference type="ARBA" id="ARBA00022989"/>
    </source>
</evidence>
<evidence type="ECO:0000256" key="4">
    <source>
        <dbReference type="ARBA" id="ARBA00023136"/>
    </source>
</evidence>
<evidence type="ECO:0000256" key="2">
    <source>
        <dbReference type="ARBA" id="ARBA00022692"/>
    </source>
</evidence>
<feature type="transmembrane region" description="Helical" evidence="6">
    <location>
        <begin position="197"/>
        <end position="217"/>
    </location>
</feature>
<feature type="transmembrane region" description="Helical" evidence="6">
    <location>
        <begin position="166"/>
        <end position="185"/>
    </location>
</feature>
<evidence type="ECO:0000313" key="9">
    <source>
        <dbReference type="Proteomes" id="UP001324427"/>
    </source>
</evidence>
<evidence type="ECO:0000256" key="1">
    <source>
        <dbReference type="ARBA" id="ARBA00004141"/>
    </source>
</evidence>
<dbReference type="PANTHER" id="PTHR42718:SF36">
    <property type="entry name" value="MULTIDRUG TRANSPORTER, PUTATIVE (AFU_ORTHOLOGUE AFUA_4G13820)-RELATED"/>
    <property type="match status" value="1"/>
</dbReference>
<dbReference type="SUPFAM" id="SSF103473">
    <property type="entry name" value="MFS general substrate transporter"/>
    <property type="match status" value="1"/>
</dbReference>
<dbReference type="InterPro" id="IPR020846">
    <property type="entry name" value="MFS_dom"/>
</dbReference>
<keyword evidence="4 6" id="KW-0472">Membrane</keyword>
<evidence type="ECO:0000256" key="5">
    <source>
        <dbReference type="SAM" id="MobiDB-lite"/>
    </source>
</evidence>
<feature type="transmembrane region" description="Helical" evidence="6">
    <location>
        <begin position="106"/>
        <end position="126"/>
    </location>
</feature>
<comment type="subcellular location">
    <subcellularLocation>
        <location evidence="1">Membrane</location>
        <topology evidence="1">Multi-pass membrane protein</topology>
    </subcellularLocation>
</comment>
<accession>A0AAV9JPK4</accession>
<evidence type="ECO:0000259" key="7">
    <source>
        <dbReference type="PROSITE" id="PS50850"/>
    </source>
</evidence>
<keyword evidence="2 6" id="KW-0812">Transmembrane</keyword>
<name>A0AAV9JPK4_9PEZI</name>
<dbReference type="InterPro" id="IPR011701">
    <property type="entry name" value="MFS"/>
</dbReference>
<dbReference type="PROSITE" id="PS50850">
    <property type="entry name" value="MFS"/>
    <property type="match status" value="1"/>
</dbReference>
<dbReference type="EMBL" id="JAVFHQ010000011">
    <property type="protein sequence ID" value="KAK4547329.1"/>
    <property type="molecule type" value="Genomic_DNA"/>
</dbReference>
<feature type="transmembrane region" description="Helical" evidence="6">
    <location>
        <begin position="229"/>
        <end position="251"/>
    </location>
</feature>
<feature type="transmembrane region" description="Helical" evidence="6">
    <location>
        <begin position="263"/>
        <end position="284"/>
    </location>
</feature>
<feature type="transmembrane region" description="Helical" evidence="6">
    <location>
        <begin position="367"/>
        <end position="386"/>
    </location>
</feature>
<dbReference type="InterPro" id="IPR036259">
    <property type="entry name" value="MFS_trans_sf"/>
</dbReference>
<sequence>MEAPQTSARDLQLEGESEAARIERLGRQRPEGLTSFWKEAGFVFSIAMSQLLTEYFVSGFTVLIPTVVRELDIPPAATTWPTSAFSLVVSSFLLPFGRLADIYGGFPVYIAGCAWYCVWSLIAGFARNELMLDFCRALQGLGPAAYLPASLTLLGSMYRPGPRKNLVFSIYGAMAPLGFFVGIFFAGVAGQYAGWRWYFWIGTILTVITAVIAFYTIPNDRAEHIGNGVRMDWLGSLTTAGGVILSIFAITDSSHAPQGWATPYIYVTLILGVLLLAAAFYVEGWVAEQPLLPFEVFKIKYMRPLMLGLLFSYGTLGIYLLYATLYMENIMHLPPMLVVAWYVPCALGGCTLATLGGLILHRIPGTVMMAITGLAIIVDSLLWALVPVGGNYWAWIFPAMICATISIDLIFNVANIFLSTALPARQQGLAGALSNVILQLSIALLLGFADIVVTATADRGERQSYKNAFWFELACGGAALVVFMGFVRIDSAKSDLTADEKEAQKASEARDGDFADKP</sequence>
<dbReference type="Pfam" id="PF07690">
    <property type="entry name" value="MFS_1"/>
    <property type="match status" value="1"/>
</dbReference>
<dbReference type="AlphaFoldDB" id="A0AAV9JPK4"/>
<dbReference type="CDD" id="cd17476">
    <property type="entry name" value="MFS_Amf1_MDR_like"/>
    <property type="match status" value="1"/>
</dbReference>
<dbReference type="Proteomes" id="UP001324427">
    <property type="component" value="Unassembled WGS sequence"/>
</dbReference>
<feature type="region of interest" description="Disordered" evidence="5">
    <location>
        <begin position="495"/>
        <end position="518"/>
    </location>
</feature>
<feature type="domain" description="Major facilitator superfamily (MFS) profile" evidence="7">
    <location>
        <begin position="42"/>
        <end position="493"/>
    </location>
</feature>
<feature type="transmembrane region" description="Helical" evidence="6">
    <location>
        <begin position="42"/>
        <end position="68"/>
    </location>
</feature>
<evidence type="ECO:0000256" key="6">
    <source>
        <dbReference type="SAM" id="Phobius"/>
    </source>
</evidence>